<dbReference type="EMBL" id="JWZX01002942">
    <property type="protein sequence ID" value="KOO25690.1"/>
    <property type="molecule type" value="Genomic_DNA"/>
</dbReference>
<comment type="caution">
    <text evidence="2">The sequence shown here is derived from an EMBL/GenBank/DDBJ whole genome shotgun (WGS) entry which is preliminary data.</text>
</comment>
<name>A0A0M0JGU7_9EUKA</name>
<sequence>MNIDDILGSMKAKVAPSSAAPPSHSWTSEAAVPVASPAKPPKLDASNRVTGGEALDYRFRCGALRLTEAEAAVLCKDCTMAFALNSSNWLAADAEPRCALERLARAIFERHTAGVPFNPATSGAEWWAQVRGGGHRHEGIEFHWDVDEHFCDLPGGGGVHVHPHLSTVTYLTAVGAPTLILDAGAPTAASPEAVASVYGPVRGGALSYPRLGKTIVFDGAKLHGAVPCPGRGAPAGTTRVTFLVNVWLGHRPFAVEALPARLAASMSQQWRPHPTLGAFSSDLKPPPKLRIEIDETAPSWAPSTRSVGDVERAVAGAHVGGAAAGGTEAGYEVLEIAFGRNEKLHALRVLLPPRPAPITAPSPSGSAGAVSGAPDSYRLIFGGETSAVLGPNARSLKCDRSGEVVAATGAVAGANSGLGAGKKKKRKLPRPDSEEESGAKRMY</sequence>
<dbReference type="Proteomes" id="UP000037460">
    <property type="component" value="Unassembled WGS sequence"/>
</dbReference>
<dbReference type="OrthoDB" id="69177at2759"/>
<organism evidence="2 3">
    <name type="scientific">Chrysochromulina tobinii</name>
    <dbReference type="NCBI Taxonomy" id="1460289"/>
    <lineage>
        <taxon>Eukaryota</taxon>
        <taxon>Haptista</taxon>
        <taxon>Haptophyta</taxon>
        <taxon>Prymnesiophyceae</taxon>
        <taxon>Prymnesiales</taxon>
        <taxon>Chrysochromulinaceae</taxon>
        <taxon>Chrysochromulina</taxon>
    </lineage>
</organism>
<evidence type="ECO:0000313" key="3">
    <source>
        <dbReference type="Proteomes" id="UP000037460"/>
    </source>
</evidence>
<feature type="region of interest" description="Disordered" evidence="1">
    <location>
        <begin position="15"/>
        <end position="47"/>
    </location>
</feature>
<protein>
    <submittedName>
        <fullName evidence="2">Uncharacterized protein</fullName>
    </submittedName>
</protein>
<dbReference type="AlphaFoldDB" id="A0A0M0JGU7"/>
<keyword evidence="3" id="KW-1185">Reference proteome</keyword>
<feature type="region of interest" description="Disordered" evidence="1">
    <location>
        <begin position="414"/>
        <end position="443"/>
    </location>
</feature>
<proteinExistence type="predicted"/>
<evidence type="ECO:0000256" key="1">
    <source>
        <dbReference type="SAM" id="MobiDB-lite"/>
    </source>
</evidence>
<gene>
    <name evidence="2" type="ORF">Ctob_009022</name>
</gene>
<reference evidence="3" key="1">
    <citation type="journal article" date="2015" name="PLoS Genet.">
        <title>Genome Sequence and Transcriptome Analyses of Chrysochromulina tobin: Metabolic Tools for Enhanced Algal Fitness in the Prominent Order Prymnesiales (Haptophyceae).</title>
        <authorList>
            <person name="Hovde B.T."/>
            <person name="Deodato C.R."/>
            <person name="Hunsperger H.M."/>
            <person name="Ryken S.A."/>
            <person name="Yost W."/>
            <person name="Jha R.K."/>
            <person name="Patterson J."/>
            <person name="Monnat R.J. Jr."/>
            <person name="Barlow S.B."/>
            <person name="Starkenburg S.R."/>
            <person name="Cattolico R.A."/>
        </authorList>
    </citation>
    <scope>NUCLEOTIDE SEQUENCE</scope>
    <source>
        <strain evidence="3">CCMP291</strain>
    </source>
</reference>
<evidence type="ECO:0000313" key="2">
    <source>
        <dbReference type="EMBL" id="KOO25690.1"/>
    </source>
</evidence>
<accession>A0A0M0JGU7</accession>